<proteinExistence type="predicted"/>
<accession>A0A0N1PHS3</accession>
<reference evidence="1 2" key="1">
    <citation type="journal article" date="2015" name="Nat. Commun.">
        <title>Outbred genome sequencing and CRISPR/Cas9 gene editing in butterflies.</title>
        <authorList>
            <person name="Li X."/>
            <person name="Fan D."/>
            <person name="Zhang W."/>
            <person name="Liu G."/>
            <person name="Zhang L."/>
            <person name="Zhao L."/>
            <person name="Fang X."/>
            <person name="Chen L."/>
            <person name="Dong Y."/>
            <person name="Chen Y."/>
            <person name="Ding Y."/>
            <person name="Zhao R."/>
            <person name="Feng M."/>
            <person name="Zhu Y."/>
            <person name="Feng Y."/>
            <person name="Jiang X."/>
            <person name="Zhu D."/>
            <person name="Xiang H."/>
            <person name="Feng X."/>
            <person name="Li S."/>
            <person name="Wang J."/>
            <person name="Zhang G."/>
            <person name="Kronforst M.R."/>
            <person name="Wang W."/>
        </authorList>
    </citation>
    <scope>NUCLEOTIDE SEQUENCE [LARGE SCALE GENOMIC DNA]</scope>
    <source>
        <strain evidence="1">Ya'a_city_454_Pm</strain>
        <tissue evidence="1">Whole body</tissue>
    </source>
</reference>
<keyword evidence="2" id="KW-1185">Reference proteome</keyword>
<dbReference type="Proteomes" id="UP000053240">
    <property type="component" value="Unassembled WGS sequence"/>
</dbReference>
<dbReference type="InParanoid" id="A0A0N1PHS3"/>
<protein>
    <submittedName>
        <fullName evidence="1">Uncharacterized protein</fullName>
    </submittedName>
</protein>
<evidence type="ECO:0000313" key="2">
    <source>
        <dbReference type="Proteomes" id="UP000053240"/>
    </source>
</evidence>
<gene>
    <name evidence="1" type="ORF">RR48_05450</name>
</gene>
<sequence>MTLEHFSQKLVKTHSSSDVTAARGNILEDDVTRVAQWSHAEVEADPRELKDQVDLLVSGSELWRGFACAQDGDEAEVRTDSPGHKPQEQALLGIEELEGSLLSLTPSIWLVVSPLSSKSCLVVSGVERSANSRGYKWLIDRVNTSPDGIVTLATLICPSEPGITAEMCPIFQVALF</sequence>
<evidence type="ECO:0000313" key="1">
    <source>
        <dbReference type="EMBL" id="KPJ13062.1"/>
    </source>
</evidence>
<organism evidence="1 2">
    <name type="scientific">Papilio machaon</name>
    <name type="common">Old World swallowtail butterfly</name>
    <dbReference type="NCBI Taxonomy" id="76193"/>
    <lineage>
        <taxon>Eukaryota</taxon>
        <taxon>Metazoa</taxon>
        <taxon>Ecdysozoa</taxon>
        <taxon>Arthropoda</taxon>
        <taxon>Hexapoda</taxon>
        <taxon>Insecta</taxon>
        <taxon>Pterygota</taxon>
        <taxon>Neoptera</taxon>
        <taxon>Endopterygota</taxon>
        <taxon>Lepidoptera</taxon>
        <taxon>Glossata</taxon>
        <taxon>Ditrysia</taxon>
        <taxon>Papilionoidea</taxon>
        <taxon>Papilionidae</taxon>
        <taxon>Papilioninae</taxon>
        <taxon>Papilio</taxon>
    </lineage>
</organism>
<dbReference type="AlphaFoldDB" id="A0A0N1PHS3"/>
<name>A0A0N1PHS3_PAPMA</name>
<dbReference type="EMBL" id="KQ460651">
    <property type="protein sequence ID" value="KPJ13062.1"/>
    <property type="molecule type" value="Genomic_DNA"/>
</dbReference>